<accession>A0A7W8HBG7</accession>
<evidence type="ECO:0000313" key="2">
    <source>
        <dbReference type="EMBL" id="MBB5265200.1"/>
    </source>
</evidence>
<sequence length="293" mass="32389">MKTVDLHTHSSESDGTLSPAQVVILAYQSGLSAVALTDHDTADGLVEAADTACQLAISSNGALDFEFIPGIELSVSFMGRELHIVGLHLDIHTPAFLEALDILKENRVRRNQRMIEKIRAAGIDITMEKLLKDQGGGVLTRANFASYLLKRGCIQTVQEGFDKYLSPGKPFYVPREYLNPREAIDLIHSVRGLAILAHPLLYHFKQEELERAVKDLAALKLDGLEAYYSLNKGYDTVHMKSLARRHGLVLSGGSDFHGGNKPHIKLGRGLGRLYVPADVLQEQKDYLKSRYGT</sequence>
<dbReference type="GO" id="GO:0035312">
    <property type="term" value="F:5'-3' DNA exonuclease activity"/>
    <property type="evidence" value="ECO:0007669"/>
    <property type="project" value="TreeGrafter"/>
</dbReference>
<evidence type="ECO:0000259" key="1">
    <source>
        <dbReference type="SMART" id="SM00481"/>
    </source>
</evidence>
<dbReference type="PANTHER" id="PTHR42924">
    <property type="entry name" value="EXONUCLEASE"/>
    <property type="match status" value="1"/>
</dbReference>
<dbReference type="PANTHER" id="PTHR42924:SF3">
    <property type="entry name" value="POLYMERASE_HISTIDINOL PHOSPHATASE N-TERMINAL DOMAIN-CONTAINING PROTEIN"/>
    <property type="match status" value="1"/>
</dbReference>
<keyword evidence="3" id="KW-1185">Reference proteome</keyword>
<dbReference type="AlphaFoldDB" id="A0A7W8HBG7"/>
<dbReference type="SMART" id="SM00481">
    <property type="entry name" value="POLIIIAc"/>
    <property type="match status" value="1"/>
</dbReference>
<organism evidence="2 3">
    <name type="scientific">Catenibacillus scindens</name>
    <dbReference type="NCBI Taxonomy" id="673271"/>
    <lineage>
        <taxon>Bacteria</taxon>
        <taxon>Bacillati</taxon>
        <taxon>Bacillota</taxon>
        <taxon>Clostridia</taxon>
        <taxon>Lachnospirales</taxon>
        <taxon>Lachnospiraceae</taxon>
        <taxon>Catenibacillus</taxon>
    </lineage>
</organism>
<feature type="domain" description="Polymerase/histidinol phosphatase N-terminal" evidence="1">
    <location>
        <begin position="4"/>
        <end position="77"/>
    </location>
</feature>
<dbReference type="InterPro" id="IPR004013">
    <property type="entry name" value="PHP_dom"/>
</dbReference>
<dbReference type="CDD" id="cd07438">
    <property type="entry name" value="PHP_HisPPase_AMP"/>
    <property type="match status" value="1"/>
</dbReference>
<dbReference type="Gene3D" id="3.20.20.140">
    <property type="entry name" value="Metal-dependent hydrolases"/>
    <property type="match status" value="1"/>
</dbReference>
<evidence type="ECO:0000313" key="3">
    <source>
        <dbReference type="Proteomes" id="UP000543642"/>
    </source>
</evidence>
<dbReference type="GO" id="GO:0004534">
    <property type="term" value="F:5'-3' RNA exonuclease activity"/>
    <property type="evidence" value="ECO:0007669"/>
    <property type="project" value="TreeGrafter"/>
</dbReference>
<dbReference type="EMBL" id="JACHFW010000009">
    <property type="protein sequence ID" value="MBB5265200.1"/>
    <property type="molecule type" value="Genomic_DNA"/>
</dbReference>
<gene>
    <name evidence="2" type="ORF">HNP82_002339</name>
</gene>
<protein>
    <recommendedName>
        <fullName evidence="1">Polymerase/histidinol phosphatase N-terminal domain-containing protein</fullName>
    </recommendedName>
</protein>
<comment type="caution">
    <text evidence="2">The sequence shown here is derived from an EMBL/GenBank/DDBJ whole genome shotgun (WGS) entry which is preliminary data.</text>
</comment>
<dbReference type="SUPFAM" id="SSF89550">
    <property type="entry name" value="PHP domain-like"/>
    <property type="match status" value="1"/>
</dbReference>
<dbReference type="Proteomes" id="UP000543642">
    <property type="component" value="Unassembled WGS sequence"/>
</dbReference>
<dbReference type="InterPro" id="IPR052018">
    <property type="entry name" value="PHP_domain"/>
</dbReference>
<dbReference type="Gene3D" id="1.10.150.650">
    <property type="match status" value="1"/>
</dbReference>
<reference evidence="2 3" key="1">
    <citation type="submission" date="2020-08" db="EMBL/GenBank/DDBJ databases">
        <title>Genomic Encyclopedia of Type Strains, Phase IV (KMG-IV): sequencing the most valuable type-strain genomes for metagenomic binning, comparative biology and taxonomic classification.</title>
        <authorList>
            <person name="Goeker M."/>
        </authorList>
    </citation>
    <scope>NUCLEOTIDE SEQUENCE [LARGE SCALE GENOMIC DNA]</scope>
    <source>
        <strain evidence="2 3">DSM 106146</strain>
    </source>
</reference>
<dbReference type="InterPro" id="IPR003141">
    <property type="entry name" value="Pol/His_phosphatase_N"/>
</dbReference>
<dbReference type="InterPro" id="IPR016195">
    <property type="entry name" value="Pol/histidinol_Pase-like"/>
</dbReference>
<proteinExistence type="predicted"/>
<dbReference type="Pfam" id="PF02811">
    <property type="entry name" value="PHP"/>
    <property type="match status" value="1"/>
</dbReference>
<name>A0A7W8HBG7_9FIRM</name>
<dbReference type="RefSeq" id="WP_183774879.1">
    <property type="nucleotide sequence ID" value="NZ_CAWVEG010000039.1"/>
</dbReference>